<organism evidence="9 10">
    <name type="scientific">Longibacter salinarum</name>
    <dbReference type="NCBI Taxonomy" id="1850348"/>
    <lineage>
        <taxon>Bacteria</taxon>
        <taxon>Pseudomonadati</taxon>
        <taxon>Rhodothermota</taxon>
        <taxon>Rhodothermia</taxon>
        <taxon>Rhodothermales</taxon>
        <taxon>Salisaetaceae</taxon>
        <taxon>Longibacter</taxon>
    </lineage>
</organism>
<accession>A0A2A8CWG5</accession>
<keyword evidence="3" id="KW-0731">Sigma factor</keyword>
<evidence type="ECO:0000256" key="3">
    <source>
        <dbReference type="ARBA" id="ARBA00023082"/>
    </source>
</evidence>
<comment type="caution">
    <text evidence="9">The sequence shown here is derived from an EMBL/GenBank/DDBJ whole genome shotgun (WGS) entry which is preliminary data.</text>
</comment>
<dbReference type="InterPro" id="IPR013325">
    <property type="entry name" value="RNA_pol_sigma_r2"/>
</dbReference>
<name>A0A2A8CWG5_9BACT</name>
<dbReference type="PANTHER" id="PTHR43133">
    <property type="entry name" value="RNA POLYMERASE ECF-TYPE SIGMA FACTO"/>
    <property type="match status" value="1"/>
</dbReference>
<dbReference type="AlphaFoldDB" id="A0A2A8CWG5"/>
<evidence type="ECO:0000256" key="6">
    <source>
        <dbReference type="SAM" id="MobiDB-lite"/>
    </source>
</evidence>
<dbReference type="InterPro" id="IPR014284">
    <property type="entry name" value="RNA_pol_sigma-70_dom"/>
</dbReference>
<keyword evidence="2" id="KW-0805">Transcription regulation</keyword>
<keyword evidence="4" id="KW-0238">DNA-binding</keyword>
<dbReference type="RefSeq" id="WP_098076539.1">
    <property type="nucleotide sequence ID" value="NZ_PDEQ01000006.1"/>
</dbReference>
<feature type="region of interest" description="Disordered" evidence="6">
    <location>
        <begin position="79"/>
        <end position="103"/>
    </location>
</feature>
<dbReference type="GO" id="GO:0006352">
    <property type="term" value="P:DNA-templated transcription initiation"/>
    <property type="evidence" value="ECO:0007669"/>
    <property type="project" value="InterPro"/>
</dbReference>
<evidence type="ECO:0000259" key="8">
    <source>
        <dbReference type="Pfam" id="PF08281"/>
    </source>
</evidence>
<dbReference type="InterPro" id="IPR013249">
    <property type="entry name" value="RNA_pol_sigma70_r4_t2"/>
</dbReference>
<comment type="similarity">
    <text evidence="1">Belongs to the sigma-70 factor family. ECF subfamily.</text>
</comment>
<dbReference type="InterPro" id="IPR013324">
    <property type="entry name" value="RNA_pol_sigma_r3/r4-like"/>
</dbReference>
<feature type="domain" description="RNA polymerase sigma-70 region 2" evidence="7">
    <location>
        <begin position="8"/>
        <end position="72"/>
    </location>
</feature>
<dbReference type="GO" id="GO:0003677">
    <property type="term" value="F:DNA binding"/>
    <property type="evidence" value="ECO:0007669"/>
    <property type="project" value="UniProtKB-KW"/>
</dbReference>
<keyword evidence="10" id="KW-1185">Reference proteome</keyword>
<evidence type="ECO:0000313" key="10">
    <source>
        <dbReference type="Proteomes" id="UP000220102"/>
    </source>
</evidence>
<dbReference type="Pfam" id="PF04542">
    <property type="entry name" value="Sigma70_r2"/>
    <property type="match status" value="1"/>
</dbReference>
<evidence type="ECO:0000256" key="1">
    <source>
        <dbReference type="ARBA" id="ARBA00010641"/>
    </source>
</evidence>
<dbReference type="InterPro" id="IPR014327">
    <property type="entry name" value="RNA_pol_sigma70_bacteroid"/>
</dbReference>
<dbReference type="NCBIfam" id="TIGR02985">
    <property type="entry name" value="Sig70_bacteroi1"/>
    <property type="match status" value="1"/>
</dbReference>
<dbReference type="InterPro" id="IPR039425">
    <property type="entry name" value="RNA_pol_sigma-70-like"/>
</dbReference>
<dbReference type="Gene3D" id="1.10.1740.10">
    <property type="match status" value="1"/>
</dbReference>
<evidence type="ECO:0000256" key="2">
    <source>
        <dbReference type="ARBA" id="ARBA00023015"/>
    </source>
</evidence>
<dbReference type="PANTHER" id="PTHR43133:SF8">
    <property type="entry name" value="RNA POLYMERASE SIGMA FACTOR HI_1459-RELATED"/>
    <property type="match status" value="1"/>
</dbReference>
<sequence>MDSFEQQVHQYQDRVYGFACYFLKNETAAKDVTQDVFIKYWEHYDDIDQDRAIGWLLRVTKNACIDVIRKRKTRRKSVTVDSESLDRAESITPSPHAEAESSDFQEHLDRALDEVDEPYRSVVILREIQNLKYKEIAEALDMPINTVKVYIHRGRKKLRKQLAEVLDHETA</sequence>
<evidence type="ECO:0000256" key="4">
    <source>
        <dbReference type="ARBA" id="ARBA00023125"/>
    </source>
</evidence>
<evidence type="ECO:0000313" key="9">
    <source>
        <dbReference type="EMBL" id="PEN12950.1"/>
    </source>
</evidence>
<reference evidence="9 10" key="1">
    <citation type="submission" date="2017-10" db="EMBL/GenBank/DDBJ databases">
        <title>Draft genome of Longibacter Salinarum.</title>
        <authorList>
            <person name="Goh K.M."/>
            <person name="Shamsir M.S."/>
            <person name="Lim S.W."/>
        </authorList>
    </citation>
    <scope>NUCLEOTIDE SEQUENCE [LARGE SCALE GENOMIC DNA]</scope>
    <source>
        <strain evidence="9 10">KCTC 52045</strain>
    </source>
</reference>
<dbReference type="Pfam" id="PF08281">
    <property type="entry name" value="Sigma70_r4_2"/>
    <property type="match status" value="1"/>
</dbReference>
<dbReference type="Proteomes" id="UP000220102">
    <property type="component" value="Unassembled WGS sequence"/>
</dbReference>
<keyword evidence="5" id="KW-0804">Transcription</keyword>
<feature type="domain" description="RNA polymerase sigma factor 70 region 4 type 2" evidence="8">
    <location>
        <begin position="108"/>
        <end position="158"/>
    </location>
</feature>
<dbReference type="InterPro" id="IPR007627">
    <property type="entry name" value="RNA_pol_sigma70_r2"/>
</dbReference>
<dbReference type="SUPFAM" id="SSF88946">
    <property type="entry name" value="Sigma2 domain of RNA polymerase sigma factors"/>
    <property type="match status" value="1"/>
</dbReference>
<proteinExistence type="inferred from homology"/>
<evidence type="ECO:0000256" key="5">
    <source>
        <dbReference type="ARBA" id="ARBA00023163"/>
    </source>
</evidence>
<gene>
    <name evidence="9" type="ORF">CRI94_13200</name>
</gene>
<dbReference type="GO" id="GO:0016987">
    <property type="term" value="F:sigma factor activity"/>
    <property type="evidence" value="ECO:0007669"/>
    <property type="project" value="UniProtKB-KW"/>
</dbReference>
<protein>
    <submittedName>
        <fullName evidence="9">RNA polymerase subunit sigma-70</fullName>
    </submittedName>
</protein>
<dbReference type="OrthoDB" id="795989at2"/>
<dbReference type="NCBIfam" id="TIGR02937">
    <property type="entry name" value="sigma70-ECF"/>
    <property type="match status" value="1"/>
</dbReference>
<evidence type="ECO:0000259" key="7">
    <source>
        <dbReference type="Pfam" id="PF04542"/>
    </source>
</evidence>
<dbReference type="EMBL" id="PDEQ01000006">
    <property type="protein sequence ID" value="PEN12950.1"/>
    <property type="molecule type" value="Genomic_DNA"/>
</dbReference>
<dbReference type="Gene3D" id="1.10.10.10">
    <property type="entry name" value="Winged helix-like DNA-binding domain superfamily/Winged helix DNA-binding domain"/>
    <property type="match status" value="1"/>
</dbReference>
<dbReference type="SUPFAM" id="SSF88659">
    <property type="entry name" value="Sigma3 and sigma4 domains of RNA polymerase sigma factors"/>
    <property type="match status" value="1"/>
</dbReference>
<dbReference type="CDD" id="cd06171">
    <property type="entry name" value="Sigma70_r4"/>
    <property type="match status" value="1"/>
</dbReference>
<dbReference type="InterPro" id="IPR036388">
    <property type="entry name" value="WH-like_DNA-bd_sf"/>
</dbReference>